<evidence type="ECO:0000259" key="9">
    <source>
        <dbReference type="SMART" id="SM00382"/>
    </source>
</evidence>
<dbReference type="CDD" id="cd00009">
    <property type="entry name" value="AAA"/>
    <property type="match status" value="1"/>
</dbReference>
<keyword evidence="3 8" id="KW-0547">Nucleotide-binding</keyword>
<evidence type="ECO:0000256" key="5">
    <source>
        <dbReference type="ARBA" id="ARBA00022840"/>
    </source>
</evidence>
<comment type="similarity">
    <text evidence="1 8">Belongs to the DnaX/STICHEL family.</text>
</comment>
<evidence type="ECO:0000256" key="1">
    <source>
        <dbReference type="ARBA" id="ARBA00006360"/>
    </source>
</evidence>
<dbReference type="GO" id="GO:0046872">
    <property type="term" value="F:metal ion binding"/>
    <property type="evidence" value="ECO:0007669"/>
    <property type="project" value="UniProtKB-KW"/>
</dbReference>
<comment type="function">
    <text evidence="8">DNA polymerase III is a complex, multichain enzyme responsible for most of the replicative synthesis in bacteria. This DNA polymerase also exhibits 3' to 5' exonuclease activity.</text>
</comment>
<name>A0AA45C5B3_9BACT</name>
<dbReference type="PRINTS" id="PR00300">
    <property type="entry name" value="CLPPROTEASEA"/>
</dbReference>
<evidence type="ECO:0000256" key="2">
    <source>
        <dbReference type="ARBA" id="ARBA00022723"/>
    </source>
</evidence>
<dbReference type="GO" id="GO:0005524">
    <property type="term" value="F:ATP binding"/>
    <property type="evidence" value="ECO:0007669"/>
    <property type="project" value="UniProtKB-KW"/>
</dbReference>
<dbReference type="Gene3D" id="3.40.50.300">
    <property type="entry name" value="P-loop containing nucleotide triphosphate hydrolases"/>
    <property type="match status" value="1"/>
</dbReference>
<keyword evidence="8" id="KW-0548">Nucleotidyltransferase</keyword>
<dbReference type="Gene3D" id="1.10.8.60">
    <property type="match status" value="1"/>
</dbReference>
<dbReference type="InterPro" id="IPR027417">
    <property type="entry name" value="P-loop_NTPase"/>
</dbReference>
<dbReference type="InterPro" id="IPR001270">
    <property type="entry name" value="ClpA/B"/>
</dbReference>
<keyword evidence="6 8" id="KW-0239">DNA-directed DNA polymerase</keyword>
<dbReference type="Proteomes" id="UP000245921">
    <property type="component" value="Unassembled WGS sequence"/>
</dbReference>
<dbReference type="InterPro" id="IPR003593">
    <property type="entry name" value="AAA+_ATPase"/>
</dbReference>
<keyword evidence="8" id="KW-0235">DNA replication</keyword>
<accession>A0AA45C5B3</accession>
<dbReference type="GO" id="GO:0006261">
    <property type="term" value="P:DNA-templated DNA replication"/>
    <property type="evidence" value="ECO:0007669"/>
    <property type="project" value="TreeGrafter"/>
</dbReference>
<dbReference type="GO" id="GO:0009360">
    <property type="term" value="C:DNA polymerase III complex"/>
    <property type="evidence" value="ECO:0007669"/>
    <property type="project" value="InterPro"/>
</dbReference>
<dbReference type="FunFam" id="3.40.50.300:FF:000014">
    <property type="entry name" value="DNA polymerase III subunit gamma/tau"/>
    <property type="match status" value="1"/>
</dbReference>
<evidence type="ECO:0000256" key="4">
    <source>
        <dbReference type="ARBA" id="ARBA00022833"/>
    </source>
</evidence>
<evidence type="ECO:0000256" key="7">
    <source>
        <dbReference type="ARBA" id="ARBA00049244"/>
    </source>
</evidence>
<dbReference type="NCBIfam" id="NF004046">
    <property type="entry name" value="PRK05563.1"/>
    <property type="match status" value="1"/>
</dbReference>
<dbReference type="InterPro" id="IPR050238">
    <property type="entry name" value="DNA_Rep/Repair_Clamp_Loader"/>
</dbReference>
<dbReference type="InterPro" id="IPR012763">
    <property type="entry name" value="DNA_pol_III_sug/sutau_N"/>
</dbReference>
<comment type="caution">
    <text evidence="10">The sequence shown here is derived from an EMBL/GenBank/DDBJ whole genome shotgun (WGS) entry which is preliminary data.</text>
</comment>
<evidence type="ECO:0000313" key="10">
    <source>
        <dbReference type="EMBL" id="PWJ88717.1"/>
    </source>
</evidence>
<comment type="catalytic activity">
    <reaction evidence="7 8">
        <text>DNA(n) + a 2'-deoxyribonucleoside 5'-triphosphate = DNA(n+1) + diphosphate</text>
        <dbReference type="Rhea" id="RHEA:22508"/>
        <dbReference type="Rhea" id="RHEA-COMP:17339"/>
        <dbReference type="Rhea" id="RHEA-COMP:17340"/>
        <dbReference type="ChEBI" id="CHEBI:33019"/>
        <dbReference type="ChEBI" id="CHEBI:61560"/>
        <dbReference type="ChEBI" id="CHEBI:173112"/>
        <dbReference type="EC" id="2.7.7.7"/>
    </reaction>
</comment>
<reference evidence="10 11" key="1">
    <citation type="submission" date="2018-05" db="EMBL/GenBank/DDBJ databases">
        <title>Genomic Encyclopedia of Type Strains, Phase IV (KMG-IV): sequencing the most valuable type-strain genomes for metagenomic binning, comparative biology and taxonomic classification.</title>
        <authorList>
            <person name="Goeker M."/>
        </authorList>
    </citation>
    <scope>NUCLEOTIDE SEQUENCE [LARGE SCALE GENOMIC DNA]</scope>
    <source>
        <strain evidence="10 11">DSM 24906</strain>
    </source>
</reference>
<evidence type="ECO:0000256" key="6">
    <source>
        <dbReference type="ARBA" id="ARBA00022932"/>
    </source>
</evidence>
<dbReference type="Pfam" id="PF22608">
    <property type="entry name" value="DNAX_ATPase_lid"/>
    <property type="match status" value="1"/>
</dbReference>
<comment type="subunit">
    <text evidence="8">DNA polymerase III contains a core (composed of alpha, epsilon and theta chains) that associates with a tau subunit. This core dimerizes to form the POLIII' complex. PolIII' associates with the gamma complex (composed of gamma, delta, delta', psi and chi chains) and with the beta chain to form the complete DNA polymerase III complex.</text>
</comment>
<dbReference type="AlphaFoldDB" id="A0AA45C5B3"/>
<protein>
    <recommendedName>
        <fullName evidence="8">DNA polymerase III subunit gamma/tau</fullName>
        <ecNumber evidence="8">2.7.7.7</ecNumber>
    </recommendedName>
</protein>
<dbReference type="NCBIfam" id="TIGR02397">
    <property type="entry name" value="dnaX_nterm"/>
    <property type="match status" value="1"/>
</dbReference>
<keyword evidence="4" id="KW-0862">Zinc</keyword>
<sequence>MNESLYRKYRPMTFEDIAGQNHIKKYFKNASKKNNISHAYIFNGPRGTGKTTIARIISKLMNCKNPINNNPCNTCENCKSINQNAFMDVMELDAASNRGIDEIRQIRDSANYRPVAGKYKIYIIDEFHMLTREAFNALLKTLEEPPKHVIFILATTNMEKVPETIISRSQVINFKNISNIDIEERLKYICKMENIETEDSVLQIIAKKAKGGMRDAISLLEQVIKFSSDNILKKEELYDVLGIYDEKYIETYIYDLINGNTEKILKYNKEIYDMGKEPEILIEEGIESLFDKIKKEGFQNKYIFTLNELNEILKELKNNEDKKMVFNIKTTILSYINSKDTQDKKILENLEKDFYGQSETDEEDIIKNIMDFYTENNKKTNLALYYSIKNSEKIIQNNKIIFKFNETQNLEYQFIKKYLQDLKINISSITKNNLEIDIQYLNKIEKSEEDIKNSLF</sequence>
<feature type="domain" description="AAA+ ATPase" evidence="9">
    <location>
        <begin position="36"/>
        <end position="178"/>
    </location>
</feature>
<dbReference type="SUPFAM" id="SSF52540">
    <property type="entry name" value="P-loop containing nucleoside triphosphate hydrolases"/>
    <property type="match status" value="1"/>
</dbReference>
<dbReference type="CDD" id="cd18137">
    <property type="entry name" value="HLD_clamp_pol_III_gamma_tau"/>
    <property type="match status" value="1"/>
</dbReference>
<keyword evidence="8" id="KW-0808">Transferase</keyword>
<evidence type="ECO:0000256" key="3">
    <source>
        <dbReference type="ARBA" id="ARBA00022741"/>
    </source>
</evidence>
<proteinExistence type="inferred from homology"/>
<dbReference type="EC" id="2.7.7.7" evidence="8"/>
<dbReference type="InterPro" id="IPR045085">
    <property type="entry name" value="HLD_clamp_pol_III_gamma_tau"/>
</dbReference>
<dbReference type="EMBL" id="QGGI01000017">
    <property type="protein sequence ID" value="PWJ88717.1"/>
    <property type="molecule type" value="Genomic_DNA"/>
</dbReference>
<dbReference type="PANTHER" id="PTHR11669">
    <property type="entry name" value="REPLICATION FACTOR C / DNA POLYMERASE III GAMMA-TAU SUBUNIT"/>
    <property type="match status" value="1"/>
</dbReference>
<dbReference type="SMART" id="SM00382">
    <property type="entry name" value="AAA"/>
    <property type="match status" value="1"/>
</dbReference>
<keyword evidence="11" id="KW-1185">Reference proteome</keyword>
<evidence type="ECO:0000313" key="11">
    <source>
        <dbReference type="Proteomes" id="UP000245921"/>
    </source>
</evidence>
<keyword evidence="2" id="KW-0479">Metal-binding</keyword>
<organism evidence="10 11">
    <name type="scientific">Oceanotoga teriensis</name>
    <dbReference type="NCBI Taxonomy" id="515440"/>
    <lineage>
        <taxon>Bacteria</taxon>
        <taxon>Thermotogati</taxon>
        <taxon>Thermotogota</taxon>
        <taxon>Thermotogae</taxon>
        <taxon>Petrotogales</taxon>
        <taxon>Petrotogaceae</taxon>
        <taxon>Oceanotoga</taxon>
    </lineage>
</organism>
<dbReference type="Pfam" id="PF13177">
    <property type="entry name" value="DNA_pol3_delta2"/>
    <property type="match status" value="1"/>
</dbReference>
<keyword evidence="5 8" id="KW-0067">ATP-binding</keyword>
<evidence type="ECO:0000256" key="8">
    <source>
        <dbReference type="RuleBase" id="RU364063"/>
    </source>
</evidence>
<dbReference type="FunFam" id="1.10.8.60:FF:000013">
    <property type="entry name" value="DNA polymerase III subunit gamma/tau"/>
    <property type="match status" value="1"/>
</dbReference>
<gene>
    <name evidence="8" type="primary">dnaX</name>
    <name evidence="10" type="ORF">C7380_1177</name>
</gene>
<dbReference type="RefSeq" id="WP_109605712.1">
    <property type="nucleotide sequence ID" value="NZ_JAMHJO010000012.1"/>
</dbReference>
<dbReference type="GO" id="GO:0003887">
    <property type="term" value="F:DNA-directed DNA polymerase activity"/>
    <property type="evidence" value="ECO:0007669"/>
    <property type="project" value="UniProtKB-KW"/>
</dbReference>
<dbReference type="PANTHER" id="PTHR11669:SF0">
    <property type="entry name" value="PROTEIN STICHEL-LIKE 2"/>
    <property type="match status" value="1"/>
</dbReference>